<accession>A0ABX1R3U3</accession>
<evidence type="ECO:0000313" key="2">
    <source>
        <dbReference type="Proteomes" id="UP000709336"/>
    </source>
</evidence>
<proteinExistence type="predicted"/>
<dbReference type="InterPro" id="IPR029044">
    <property type="entry name" value="Nucleotide-diphossugar_trans"/>
</dbReference>
<dbReference type="Gene3D" id="3.90.550.10">
    <property type="entry name" value="Spore Coat Polysaccharide Biosynthesis Protein SpsA, Chain A"/>
    <property type="match status" value="1"/>
</dbReference>
<dbReference type="SUPFAM" id="SSF53448">
    <property type="entry name" value="Nucleotide-diphospho-sugar transferases"/>
    <property type="match status" value="1"/>
</dbReference>
<reference evidence="1 2" key="1">
    <citation type="submission" date="2020-03" db="EMBL/GenBank/DDBJ databases">
        <title>Alteromonas ponticola sp. nov., isolated from seawater.</title>
        <authorList>
            <person name="Yoon J.-H."/>
            <person name="Kim Y.-O."/>
        </authorList>
    </citation>
    <scope>NUCLEOTIDE SEQUENCE [LARGE SCALE GENOMIC DNA]</scope>
    <source>
        <strain evidence="1 2">MYP5</strain>
    </source>
</reference>
<dbReference type="Proteomes" id="UP000709336">
    <property type="component" value="Unassembled WGS sequence"/>
</dbReference>
<comment type="caution">
    <text evidence="1">The sequence shown here is derived from an EMBL/GenBank/DDBJ whole genome shotgun (WGS) entry which is preliminary data.</text>
</comment>
<dbReference type="GO" id="GO:0016740">
    <property type="term" value="F:transferase activity"/>
    <property type="evidence" value="ECO:0007669"/>
    <property type="project" value="UniProtKB-KW"/>
</dbReference>
<keyword evidence="2" id="KW-1185">Reference proteome</keyword>
<organism evidence="1 2">
    <name type="scientific">Alteromonas ponticola</name>
    <dbReference type="NCBI Taxonomy" id="2720613"/>
    <lineage>
        <taxon>Bacteria</taxon>
        <taxon>Pseudomonadati</taxon>
        <taxon>Pseudomonadota</taxon>
        <taxon>Gammaproteobacteria</taxon>
        <taxon>Alteromonadales</taxon>
        <taxon>Alteromonadaceae</taxon>
        <taxon>Alteromonas/Salinimonas group</taxon>
        <taxon>Alteromonas</taxon>
    </lineage>
</organism>
<dbReference type="EMBL" id="JAATNW010000007">
    <property type="protein sequence ID" value="NMH61110.1"/>
    <property type="molecule type" value="Genomic_DNA"/>
</dbReference>
<protein>
    <submittedName>
        <fullName evidence="1">Glycosyl transferase</fullName>
    </submittedName>
</protein>
<sequence length="407" mass="46488">MADFHQNGIVTTLHNLANRPTEDVEADLLRFSQKRPMALILPSLYSELEGEALPLIVDELTNVPYLSEIVIGLDRANEKQYNHALEFFSTLPQHHRILWNDGPRLKALDKELADLGLAPKELGKGRNVWYCMGYILASNRAESVALHDCDIVTYNRDLLARLIYPVANPMFNYEFCKGYYARVANGKMNGRVSRLLVTPLLRALKRIIGDNEYLEYMDSFRYPLAGEFSFRRDVLSDIRIPSDWGLEIGVLSEMHRNYAHNRLCQADIADVYDHKHQDLSYDNDQGGLSKMSIDITKAIFRKLATQGFSFSNEMFRSVKATYFRIALDFIETYHNDAIMNGLTHDVHNEEKAVEMFASNIMKAGQSFLENPMETPFIPSWNRVTSAVPDILDRLLEAVEADTSEHLG</sequence>
<dbReference type="RefSeq" id="WP_169211664.1">
    <property type="nucleotide sequence ID" value="NZ_JAATNW010000007.1"/>
</dbReference>
<keyword evidence="1" id="KW-0808">Transferase</keyword>
<evidence type="ECO:0000313" key="1">
    <source>
        <dbReference type="EMBL" id="NMH61110.1"/>
    </source>
</evidence>
<name>A0ABX1R3U3_9ALTE</name>
<gene>
    <name evidence="1" type="ORF">HCJ96_13845</name>
</gene>